<evidence type="ECO:0000313" key="1">
    <source>
        <dbReference type="EMBL" id="GBM59753.1"/>
    </source>
</evidence>
<dbReference type="AlphaFoldDB" id="A0A4Y2H244"/>
<protein>
    <submittedName>
        <fullName evidence="1">Uncharacterized protein</fullName>
    </submittedName>
</protein>
<accession>A0A4Y2H244</accession>
<name>A0A4Y2H244_ARAVE</name>
<organism evidence="1 2">
    <name type="scientific">Araneus ventricosus</name>
    <name type="common">Orbweaver spider</name>
    <name type="synonym">Epeira ventricosa</name>
    <dbReference type="NCBI Taxonomy" id="182803"/>
    <lineage>
        <taxon>Eukaryota</taxon>
        <taxon>Metazoa</taxon>
        <taxon>Ecdysozoa</taxon>
        <taxon>Arthropoda</taxon>
        <taxon>Chelicerata</taxon>
        <taxon>Arachnida</taxon>
        <taxon>Araneae</taxon>
        <taxon>Araneomorphae</taxon>
        <taxon>Entelegynae</taxon>
        <taxon>Araneoidea</taxon>
        <taxon>Araneidae</taxon>
        <taxon>Araneus</taxon>
    </lineage>
</organism>
<sequence length="120" mass="13392">MSNSEKLAEKVHKLRSFDFLAAAAKAITRNRLKCVPHYALIKVKKITLTRLSILTKQLVETINIGSFHESGFTLCLPGSKHLSKEKQEKSMSLEVYGQKQKIVGHGSPTCPIITISIWNS</sequence>
<gene>
    <name evidence="1" type="ORF">AVEN_110024_1</name>
</gene>
<evidence type="ECO:0000313" key="2">
    <source>
        <dbReference type="Proteomes" id="UP000499080"/>
    </source>
</evidence>
<reference evidence="1 2" key="1">
    <citation type="journal article" date="2019" name="Sci. Rep.">
        <title>Orb-weaving spider Araneus ventricosus genome elucidates the spidroin gene catalogue.</title>
        <authorList>
            <person name="Kono N."/>
            <person name="Nakamura H."/>
            <person name="Ohtoshi R."/>
            <person name="Moran D.A.P."/>
            <person name="Shinohara A."/>
            <person name="Yoshida Y."/>
            <person name="Fujiwara M."/>
            <person name="Mori M."/>
            <person name="Tomita M."/>
            <person name="Arakawa K."/>
        </authorList>
    </citation>
    <scope>NUCLEOTIDE SEQUENCE [LARGE SCALE GENOMIC DNA]</scope>
</reference>
<dbReference type="Proteomes" id="UP000499080">
    <property type="component" value="Unassembled WGS sequence"/>
</dbReference>
<dbReference type="EMBL" id="BGPR01001697">
    <property type="protein sequence ID" value="GBM59753.1"/>
    <property type="molecule type" value="Genomic_DNA"/>
</dbReference>
<proteinExistence type="predicted"/>
<comment type="caution">
    <text evidence="1">The sequence shown here is derived from an EMBL/GenBank/DDBJ whole genome shotgun (WGS) entry which is preliminary data.</text>
</comment>
<keyword evidence="2" id="KW-1185">Reference proteome</keyword>